<dbReference type="RefSeq" id="WP_344276170.1">
    <property type="nucleotide sequence ID" value="NZ_BAAAHV010000012.1"/>
</dbReference>
<evidence type="ECO:0000259" key="11">
    <source>
        <dbReference type="SMART" id="SM00387"/>
    </source>
</evidence>
<feature type="region of interest" description="Disordered" evidence="9">
    <location>
        <begin position="336"/>
        <end position="356"/>
    </location>
</feature>
<dbReference type="SMART" id="SM00387">
    <property type="entry name" value="HATPase_c"/>
    <property type="match status" value="1"/>
</dbReference>
<dbReference type="Pfam" id="PF02518">
    <property type="entry name" value="HATPase_c"/>
    <property type="match status" value="1"/>
</dbReference>
<feature type="transmembrane region" description="Helical" evidence="10">
    <location>
        <begin position="107"/>
        <end position="125"/>
    </location>
</feature>
<keyword evidence="13" id="KW-1185">Reference proteome</keyword>
<dbReference type="InterPro" id="IPR036890">
    <property type="entry name" value="HATPase_C_sf"/>
</dbReference>
<keyword evidence="10" id="KW-1133">Transmembrane helix</keyword>
<feature type="domain" description="Histidine kinase/HSP90-like ATPase" evidence="11">
    <location>
        <begin position="295"/>
        <end position="388"/>
    </location>
</feature>
<evidence type="ECO:0000256" key="5">
    <source>
        <dbReference type="ARBA" id="ARBA00022741"/>
    </source>
</evidence>
<keyword evidence="6 12" id="KW-0418">Kinase</keyword>
<dbReference type="Proteomes" id="UP001597542">
    <property type="component" value="Unassembled WGS sequence"/>
</dbReference>
<comment type="caution">
    <text evidence="12">The sequence shown here is derived from an EMBL/GenBank/DDBJ whole genome shotgun (WGS) entry which is preliminary data.</text>
</comment>
<evidence type="ECO:0000256" key="6">
    <source>
        <dbReference type="ARBA" id="ARBA00022777"/>
    </source>
</evidence>
<evidence type="ECO:0000256" key="8">
    <source>
        <dbReference type="ARBA" id="ARBA00023012"/>
    </source>
</evidence>
<dbReference type="InterPro" id="IPR003594">
    <property type="entry name" value="HATPase_dom"/>
</dbReference>
<evidence type="ECO:0000256" key="10">
    <source>
        <dbReference type="SAM" id="Phobius"/>
    </source>
</evidence>
<comment type="catalytic activity">
    <reaction evidence="1">
        <text>ATP + protein L-histidine = ADP + protein N-phospho-L-histidine.</text>
        <dbReference type="EC" id="2.7.13.3"/>
    </reaction>
</comment>
<dbReference type="Pfam" id="PF07730">
    <property type="entry name" value="HisKA_3"/>
    <property type="match status" value="1"/>
</dbReference>
<evidence type="ECO:0000256" key="1">
    <source>
        <dbReference type="ARBA" id="ARBA00000085"/>
    </source>
</evidence>
<keyword evidence="7" id="KW-0067">ATP-binding</keyword>
<dbReference type="GO" id="GO:0016301">
    <property type="term" value="F:kinase activity"/>
    <property type="evidence" value="ECO:0007669"/>
    <property type="project" value="UniProtKB-KW"/>
</dbReference>
<keyword evidence="10" id="KW-0812">Transmembrane</keyword>
<dbReference type="PANTHER" id="PTHR24421:SF10">
    <property type="entry name" value="NITRATE_NITRITE SENSOR PROTEIN NARQ"/>
    <property type="match status" value="1"/>
</dbReference>
<organism evidence="12 13">
    <name type="scientific">Amycolatopsis albidoflavus</name>
    <dbReference type="NCBI Taxonomy" id="102226"/>
    <lineage>
        <taxon>Bacteria</taxon>
        <taxon>Bacillati</taxon>
        <taxon>Actinomycetota</taxon>
        <taxon>Actinomycetes</taxon>
        <taxon>Pseudonocardiales</taxon>
        <taxon>Pseudonocardiaceae</taxon>
        <taxon>Amycolatopsis</taxon>
    </lineage>
</organism>
<dbReference type="InterPro" id="IPR050482">
    <property type="entry name" value="Sensor_HK_TwoCompSys"/>
</dbReference>
<keyword evidence="3" id="KW-0597">Phosphoprotein</keyword>
<evidence type="ECO:0000256" key="2">
    <source>
        <dbReference type="ARBA" id="ARBA00012438"/>
    </source>
</evidence>
<protein>
    <recommendedName>
        <fullName evidence="2">histidine kinase</fullName>
        <ecNumber evidence="2">2.7.13.3</ecNumber>
    </recommendedName>
</protein>
<evidence type="ECO:0000256" key="4">
    <source>
        <dbReference type="ARBA" id="ARBA00022679"/>
    </source>
</evidence>
<name>A0ABW5I6P2_9PSEU</name>
<evidence type="ECO:0000256" key="9">
    <source>
        <dbReference type="SAM" id="MobiDB-lite"/>
    </source>
</evidence>
<evidence type="ECO:0000256" key="3">
    <source>
        <dbReference type="ARBA" id="ARBA00022553"/>
    </source>
</evidence>
<keyword evidence="4" id="KW-0808">Transferase</keyword>
<keyword evidence="10" id="KW-0472">Membrane</keyword>
<accession>A0ABW5I6P2</accession>
<proteinExistence type="predicted"/>
<dbReference type="Gene3D" id="3.30.565.10">
    <property type="entry name" value="Histidine kinase-like ATPase, C-terminal domain"/>
    <property type="match status" value="1"/>
</dbReference>
<keyword evidence="5" id="KW-0547">Nucleotide-binding</keyword>
<reference evidence="13" key="1">
    <citation type="journal article" date="2019" name="Int. J. Syst. Evol. Microbiol.">
        <title>The Global Catalogue of Microorganisms (GCM) 10K type strain sequencing project: providing services to taxonomists for standard genome sequencing and annotation.</title>
        <authorList>
            <consortium name="The Broad Institute Genomics Platform"/>
            <consortium name="The Broad Institute Genome Sequencing Center for Infectious Disease"/>
            <person name="Wu L."/>
            <person name="Ma J."/>
        </authorList>
    </citation>
    <scope>NUCLEOTIDE SEQUENCE [LARGE SCALE GENOMIC DNA]</scope>
    <source>
        <strain evidence="13">CGMCC 4.7638</strain>
    </source>
</reference>
<dbReference type="CDD" id="cd16917">
    <property type="entry name" value="HATPase_UhpB-NarQ-NarX-like"/>
    <property type="match status" value="1"/>
</dbReference>
<evidence type="ECO:0000256" key="7">
    <source>
        <dbReference type="ARBA" id="ARBA00022840"/>
    </source>
</evidence>
<dbReference type="Gene3D" id="1.20.5.1930">
    <property type="match status" value="1"/>
</dbReference>
<dbReference type="PANTHER" id="PTHR24421">
    <property type="entry name" value="NITRATE/NITRITE SENSOR PROTEIN NARX-RELATED"/>
    <property type="match status" value="1"/>
</dbReference>
<dbReference type="InterPro" id="IPR011712">
    <property type="entry name" value="Sig_transdc_His_kin_sub3_dim/P"/>
</dbReference>
<evidence type="ECO:0000313" key="12">
    <source>
        <dbReference type="EMBL" id="MFD2484799.1"/>
    </source>
</evidence>
<evidence type="ECO:0000313" key="13">
    <source>
        <dbReference type="Proteomes" id="UP001597542"/>
    </source>
</evidence>
<sequence length="390" mass="39777">MRLSRATTASHRLPGGGNAVLALAFAVVSVAAAVVASHGGSWAGYATAALAGAAVAWWRTRPTLALLTGFAMYGADLFLGVVPAPVFLPLVGTFAAAVVFGSRPVAYAVLASGYALAVTVPVPGWDAPSTAAAVGLAAWFLVLAVAAELVRVRRQARKAREAELAGEARTQREQALRRAGDERLRIARDLHDVLGHQLALITVQANAGLALLPRDPPAVEQALTAIKDAGNSALGEVRAVLDALRAPDSGDVPYRPSPRLSQPGDLAELLDGARAAGLRVATEIEDALPALPAPVDQAAYRIAQEAVTNAIRHAGSGATVGLSLTCADDRLELTVTDDGGGRPRRAAPGGGNGLPGMRERAVAFGGALTTGRVPGGGYRVAAVLPIGGAR</sequence>
<feature type="transmembrane region" description="Helical" evidence="10">
    <location>
        <begin position="77"/>
        <end position="100"/>
    </location>
</feature>
<keyword evidence="8" id="KW-0902">Two-component regulatory system</keyword>
<feature type="transmembrane region" description="Helical" evidence="10">
    <location>
        <begin position="131"/>
        <end position="150"/>
    </location>
</feature>
<dbReference type="EMBL" id="JBHUKQ010000015">
    <property type="protein sequence ID" value="MFD2484799.1"/>
    <property type="molecule type" value="Genomic_DNA"/>
</dbReference>
<dbReference type="SUPFAM" id="SSF55874">
    <property type="entry name" value="ATPase domain of HSP90 chaperone/DNA topoisomerase II/histidine kinase"/>
    <property type="match status" value="1"/>
</dbReference>
<gene>
    <name evidence="12" type="ORF">ACFSUT_31305</name>
</gene>
<dbReference type="EC" id="2.7.13.3" evidence="2"/>